<protein>
    <submittedName>
        <fullName evidence="3">DUF2726 domain-containing protein</fullName>
    </submittedName>
</protein>
<feature type="domain" description="DUF2726" evidence="2">
    <location>
        <begin position="38"/>
        <end position="161"/>
    </location>
</feature>
<dbReference type="Pfam" id="PF10881">
    <property type="entry name" value="DUF2726"/>
    <property type="match status" value="1"/>
</dbReference>
<accession>A0ABT7T034</accession>
<keyword evidence="4" id="KW-1185">Reference proteome</keyword>
<name>A0ABT7T034_9ALTE</name>
<dbReference type="Proteomes" id="UP001234343">
    <property type="component" value="Unassembled WGS sequence"/>
</dbReference>
<dbReference type="RefSeq" id="WP_289366472.1">
    <property type="nucleotide sequence ID" value="NZ_JAUCBP010000012.1"/>
</dbReference>
<dbReference type="EMBL" id="JAUCBP010000012">
    <property type="protein sequence ID" value="MDM7861803.1"/>
    <property type="molecule type" value="Genomic_DNA"/>
</dbReference>
<evidence type="ECO:0000256" key="1">
    <source>
        <dbReference type="SAM" id="MobiDB-lite"/>
    </source>
</evidence>
<sequence>MELAIILLMLLVFVGVGAVKLSAQSTVTQLSFPFRRREQLFTPVERNFLELLEKAVGHEFRIVCRVRLSDLISVKRGTASKNGKVALAKAVGKQLDFVLCRKDTMDPVLALDLVYQQGKDGYKLQRDWFVNGALDAAKVPHMRVKVKSGYTVSEVRESIELKLIPYRKALAQEPLVNGNGRLPDGNKRPTRPLRSSRVAA</sequence>
<gene>
    <name evidence="3" type="ORF">QTP81_14465</name>
</gene>
<dbReference type="InterPro" id="IPR024402">
    <property type="entry name" value="DUF2726"/>
</dbReference>
<feature type="region of interest" description="Disordered" evidence="1">
    <location>
        <begin position="176"/>
        <end position="200"/>
    </location>
</feature>
<proteinExistence type="predicted"/>
<comment type="caution">
    <text evidence="3">The sequence shown here is derived from an EMBL/GenBank/DDBJ whole genome shotgun (WGS) entry which is preliminary data.</text>
</comment>
<evidence type="ECO:0000313" key="4">
    <source>
        <dbReference type="Proteomes" id="UP001234343"/>
    </source>
</evidence>
<organism evidence="3 4">
    <name type="scientific">Alteromonas arenosi</name>
    <dbReference type="NCBI Taxonomy" id="3055817"/>
    <lineage>
        <taxon>Bacteria</taxon>
        <taxon>Pseudomonadati</taxon>
        <taxon>Pseudomonadota</taxon>
        <taxon>Gammaproteobacteria</taxon>
        <taxon>Alteromonadales</taxon>
        <taxon>Alteromonadaceae</taxon>
        <taxon>Alteromonas/Salinimonas group</taxon>
        <taxon>Alteromonas</taxon>
    </lineage>
</organism>
<evidence type="ECO:0000259" key="2">
    <source>
        <dbReference type="Pfam" id="PF10881"/>
    </source>
</evidence>
<reference evidence="3 4" key="1">
    <citation type="submission" date="2023-06" db="EMBL/GenBank/DDBJ databases">
        <title>Alteromonas sp. ASW11-36 isolated from intertidal sand.</title>
        <authorList>
            <person name="Li Y."/>
        </authorList>
    </citation>
    <scope>NUCLEOTIDE SEQUENCE [LARGE SCALE GENOMIC DNA]</scope>
    <source>
        <strain evidence="3 4">ASW11-36</strain>
    </source>
</reference>
<evidence type="ECO:0000313" key="3">
    <source>
        <dbReference type="EMBL" id="MDM7861803.1"/>
    </source>
</evidence>